<dbReference type="OrthoDB" id="9804353at2"/>
<comment type="subcellular location">
    <subcellularLocation>
        <location evidence="1 7">Cell membrane</location>
        <topology evidence="1 7">Multi-pass membrane protein</topology>
    </subcellularLocation>
</comment>
<dbReference type="EMBL" id="QICD01000014">
    <property type="protein sequence ID" value="RNL43068.1"/>
    <property type="molecule type" value="Genomic_DNA"/>
</dbReference>
<dbReference type="SUPFAM" id="SSF161098">
    <property type="entry name" value="MetI-like"/>
    <property type="match status" value="1"/>
</dbReference>
<feature type="compositionally biased region" description="Basic and acidic residues" evidence="8">
    <location>
        <begin position="389"/>
        <end position="401"/>
    </location>
</feature>
<evidence type="ECO:0000256" key="7">
    <source>
        <dbReference type="RuleBase" id="RU363032"/>
    </source>
</evidence>
<gene>
    <name evidence="10" type="ORF">DMP08_07790</name>
</gene>
<dbReference type="Gene3D" id="1.10.3720.10">
    <property type="entry name" value="MetI-like"/>
    <property type="match status" value="1"/>
</dbReference>
<dbReference type="PANTHER" id="PTHR30151">
    <property type="entry name" value="ALKANE SULFONATE ABC TRANSPORTER-RELATED, MEMBRANE SUBUNIT"/>
    <property type="match status" value="1"/>
</dbReference>
<evidence type="ECO:0000256" key="4">
    <source>
        <dbReference type="ARBA" id="ARBA00022692"/>
    </source>
</evidence>
<keyword evidence="2 7" id="KW-0813">Transport</keyword>
<dbReference type="CDD" id="cd06261">
    <property type="entry name" value="TM_PBP2"/>
    <property type="match status" value="1"/>
</dbReference>
<organism evidence="10 11">
    <name type="scientific">Paraeggerthella hongkongensis</name>
    <dbReference type="NCBI Taxonomy" id="230658"/>
    <lineage>
        <taxon>Bacteria</taxon>
        <taxon>Bacillati</taxon>
        <taxon>Actinomycetota</taxon>
        <taxon>Coriobacteriia</taxon>
        <taxon>Eggerthellales</taxon>
        <taxon>Eggerthellaceae</taxon>
        <taxon>Paraeggerthella</taxon>
    </lineage>
</organism>
<evidence type="ECO:0000313" key="11">
    <source>
        <dbReference type="Proteomes" id="UP000278632"/>
    </source>
</evidence>
<evidence type="ECO:0000256" key="6">
    <source>
        <dbReference type="ARBA" id="ARBA00023136"/>
    </source>
</evidence>
<keyword evidence="5 7" id="KW-1133">Transmembrane helix</keyword>
<protein>
    <submittedName>
        <fullName evidence="10">Nitrate ABC transporter permease</fullName>
    </submittedName>
</protein>
<feature type="transmembrane region" description="Helical" evidence="7">
    <location>
        <begin position="252"/>
        <end position="274"/>
    </location>
</feature>
<comment type="similarity">
    <text evidence="7">Belongs to the binding-protein-dependent transport system permease family.</text>
</comment>
<dbReference type="PROSITE" id="PS50928">
    <property type="entry name" value="ABC_TM1"/>
    <property type="match status" value="1"/>
</dbReference>
<feature type="region of interest" description="Disordered" evidence="8">
    <location>
        <begin position="389"/>
        <end position="415"/>
    </location>
</feature>
<evidence type="ECO:0000256" key="3">
    <source>
        <dbReference type="ARBA" id="ARBA00022475"/>
    </source>
</evidence>
<feature type="transmembrane region" description="Helical" evidence="7">
    <location>
        <begin position="228"/>
        <end position="246"/>
    </location>
</feature>
<dbReference type="Pfam" id="PF00528">
    <property type="entry name" value="BPD_transp_1"/>
    <property type="match status" value="1"/>
</dbReference>
<evidence type="ECO:0000256" key="5">
    <source>
        <dbReference type="ARBA" id="ARBA00022989"/>
    </source>
</evidence>
<sequence length="415" mass="46178">MGERRAKELLRRLGVRIGRARETRDTGEAPRMQVAQIAQKLGMPEDKVAQVVQMIRENGMDDAQMGFMMRAAVSRGVGRDQIMQMMTSMGVSCRQVVRVMQAQSLMDDEEAQLVLEEERAGRERVVAARGASKRIAGAKKALIVLFWLVVWEVLDRAVDNRLVLAGPVRVLEALAEQVAKPDFWLICGASTARIAAGFLLSFSIGLLLALLAYRVAIVRDFIDPVMSLLRTIPVISFIIMLLIWVGNQALTVYLAFLIVLPLVYTSTLAGFESVDRHLLEMARVFKLSRWRTFMYVYRPAFMPFLVASSRISLGMSWKSGIMAEVLAVPKPSIGKEMSLARTYLDTPDLFAWTVMVMVLSLAFEKAFMALLKRAGRPLGGFLGVRDDEREGRARRGRRDEGGASDAGKGDAAWTS</sequence>
<evidence type="ECO:0000259" key="9">
    <source>
        <dbReference type="PROSITE" id="PS50928"/>
    </source>
</evidence>
<dbReference type="AlphaFoldDB" id="A0A3N0B7B8"/>
<comment type="caution">
    <text evidence="10">The sequence shown here is derived from an EMBL/GenBank/DDBJ whole genome shotgun (WGS) entry which is preliminary data.</text>
</comment>
<dbReference type="RefSeq" id="WP_123192367.1">
    <property type="nucleotide sequence ID" value="NZ_QICD01000014.1"/>
</dbReference>
<evidence type="ECO:0000313" key="10">
    <source>
        <dbReference type="EMBL" id="RNL43068.1"/>
    </source>
</evidence>
<feature type="compositionally biased region" description="Low complexity" evidence="8">
    <location>
        <begin position="403"/>
        <end position="415"/>
    </location>
</feature>
<keyword evidence="11" id="KW-1185">Reference proteome</keyword>
<dbReference type="InterPro" id="IPR035906">
    <property type="entry name" value="MetI-like_sf"/>
</dbReference>
<proteinExistence type="inferred from homology"/>
<name>A0A3N0B7B8_9ACTN</name>
<evidence type="ECO:0000256" key="2">
    <source>
        <dbReference type="ARBA" id="ARBA00022448"/>
    </source>
</evidence>
<dbReference type="GO" id="GO:0005886">
    <property type="term" value="C:plasma membrane"/>
    <property type="evidence" value="ECO:0007669"/>
    <property type="project" value="UniProtKB-SubCell"/>
</dbReference>
<keyword evidence="4 7" id="KW-0812">Transmembrane</keyword>
<dbReference type="Proteomes" id="UP000278632">
    <property type="component" value="Unassembled WGS sequence"/>
</dbReference>
<feature type="transmembrane region" description="Helical" evidence="7">
    <location>
        <begin position="295"/>
        <end position="313"/>
    </location>
</feature>
<feature type="domain" description="ABC transmembrane type-1" evidence="9">
    <location>
        <begin position="187"/>
        <end position="367"/>
    </location>
</feature>
<dbReference type="GO" id="GO:0055085">
    <property type="term" value="P:transmembrane transport"/>
    <property type="evidence" value="ECO:0007669"/>
    <property type="project" value="InterPro"/>
</dbReference>
<feature type="transmembrane region" description="Helical" evidence="7">
    <location>
        <begin position="194"/>
        <end position="216"/>
    </location>
</feature>
<accession>A0A3N0B7B8</accession>
<keyword evidence="6 7" id="KW-0472">Membrane</keyword>
<reference evidence="11" key="1">
    <citation type="submission" date="2018-05" db="EMBL/GenBank/DDBJ databases">
        <title>Genome Sequencing of selected type strains of the family Eggerthellaceae.</title>
        <authorList>
            <person name="Danylec N."/>
            <person name="Stoll D.A."/>
            <person name="Doetsch A."/>
            <person name="Huch M."/>
        </authorList>
    </citation>
    <scope>NUCLEOTIDE SEQUENCE [LARGE SCALE GENOMIC DNA]</scope>
    <source>
        <strain evidence="11">DSM 16106</strain>
    </source>
</reference>
<evidence type="ECO:0000256" key="1">
    <source>
        <dbReference type="ARBA" id="ARBA00004651"/>
    </source>
</evidence>
<dbReference type="PANTHER" id="PTHR30151:SF0">
    <property type="entry name" value="ABC TRANSPORTER PERMEASE PROTEIN MJ0413-RELATED"/>
    <property type="match status" value="1"/>
</dbReference>
<evidence type="ECO:0000256" key="8">
    <source>
        <dbReference type="SAM" id="MobiDB-lite"/>
    </source>
</evidence>
<keyword evidence="3" id="KW-1003">Cell membrane</keyword>
<dbReference type="InterPro" id="IPR000515">
    <property type="entry name" value="MetI-like"/>
</dbReference>
<feature type="transmembrane region" description="Helical" evidence="7">
    <location>
        <begin position="349"/>
        <end position="371"/>
    </location>
</feature>